<dbReference type="EMBL" id="CP009517">
    <property type="protein sequence ID" value="AKB80675.1"/>
    <property type="molecule type" value="Genomic_DNA"/>
</dbReference>
<dbReference type="GeneID" id="24787523"/>
<protein>
    <submittedName>
        <fullName evidence="1">Uncharacterized protein</fullName>
    </submittedName>
</protein>
<dbReference type="RefSeq" id="WP_048105703.1">
    <property type="nucleotide sequence ID" value="NZ_CP009517.1"/>
</dbReference>
<proteinExistence type="predicted"/>
<keyword evidence="2" id="KW-1185">Reference proteome</keyword>
<dbReference type="HOGENOM" id="CLU_2067783_0_0_2"/>
<dbReference type="AlphaFoldDB" id="A0A0E3WX02"/>
<dbReference type="KEGG" id="mbak:MSBR3_0097"/>
<dbReference type="Proteomes" id="UP000033066">
    <property type="component" value="Chromosome"/>
</dbReference>
<accession>A0A0E3WX02</accession>
<sequence>MGSKITFNNIVFSLVKKYGEVTDSERKSGKLQAGSVASKLTDGKVIDVLVLKKEYPEIRDESVTFNEADIRKGTRRQFTELAELYRRKGRLPVHTDFFKNIQPGDIVIIMSPFTQIKA</sequence>
<evidence type="ECO:0000313" key="1">
    <source>
        <dbReference type="EMBL" id="AKB80675.1"/>
    </source>
</evidence>
<organism evidence="1 2">
    <name type="scientific">Methanosarcina barkeri 3</name>
    <dbReference type="NCBI Taxonomy" id="1434107"/>
    <lineage>
        <taxon>Archaea</taxon>
        <taxon>Methanobacteriati</taxon>
        <taxon>Methanobacteriota</taxon>
        <taxon>Stenosarchaea group</taxon>
        <taxon>Methanomicrobia</taxon>
        <taxon>Methanosarcinales</taxon>
        <taxon>Methanosarcinaceae</taxon>
        <taxon>Methanosarcina</taxon>
    </lineage>
</organism>
<dbReference type="PATRIC" id="fig|1434107.4.peg.112"/>
<evidence type="ECO:0000313" key="2">
    <source>
        <dbReference type="Proteomes" id="UP000033066"/>
    </source>
</evidence>
<name>A0A0E3WX02_METBA</name>
<reference evidence="1" key="1">
    <citation type="submission" date="2014-07" db="EMBL/GenBank/DDBJ databases">
        <title>Methanogenic archaea and the global carbon cycle.</title>
        <authorList>
            <person name="Henriksen J.R."/>
            <person name="Luke J."/>
            <person name="Reinhart S."/>
            <person name="Benedict M.N."/>
            <person name="Youngblut N.D."/>
            <person name="Metcalf M.E."/>
            <person name="Whitaker R.J."/>
            <person name="Metcalf W.W."/>
        </authorList>
    </citation>
    <scope>NUCLEOTIDE SEQUENCE [LARGE SCALE GENOMIC DNA]</scope>
    <source>
        <strain evidence="1">3</strain>
    </source>
</reference>
<gene>
    <name evidence="1" type="ORF">MSBR3_0097</name>
</gene>